<evidence type="ECO:0008006" key="4">
    <source>
        <dbReference type="Google" id="ProtNLM"/>
    </source>
</evidence>
<gene>
    <name evidence="2" type="ORF">GXN76_02025</name>
</gene>
<evidence type="ECO:0000313" key="3">
    <source>
        <dbReference type="Proteomes" id="UP000503088"/>
    </source>
</evidence>
<feature type="transmembrane region" description="Helical" evidence="1">
    <location>
        <begin position="7"/>
        <end position="25"/>
    </location>
</feature>
<dbReference type="Proteomes" id="UP000503088">
    <property type="component" value="Chromosome"/>
</dbReference>
<dbReference type="EMBL" id="CP048104">
    <property type="protein sequence ID" value="QKG83365.1"/>
    <property type="molecule type" value="Genomic_DNA"/>
</dbReference>
<keyword evidence="1" id="KW-1133">Transmembrane helix</keyword>
<name>A0A7D3Y353_9BACL</name>
<dbReference type="KEGG" id="kpul:GXN76_02025"/>
<evidence type="ECO:0000313" key="2">
    <source>
        <dbReference type="EMBL" id="QKG83365.1"/>
    </source>
</evidence>
<feature type="transmembrane region" description="Helical" evidence="1">
    <location>
        <begin position="31"/>
        <end position="50"/>
    </location>
</feature>
<sequence>MESIINIVAFVIIIMGVVGLVKNLSAERAGWGIACIVGAIVAVVIVKDVGGAQKVVSDVMAQILKAFARDATK</sequence>
<proteinExistence type="predicted"/>
<protein>
    <recommendedName>
        <fullName evidence="4">Stage III sporulation protein AC</fullName>
    </recommendedName>
</protein>
<evidence type="ECO:0000256" key="1">
    <source>
        <dbReference type="SAM" id="Phobius"/>
    </source>
</evidence>
<keyword evidence="1" id="KW-0472">Membrane</keyword>
<keyword evidence="3" id="KW-1185">Reference proteome</keyword>
<organism evidence="2 3">
    <name type="scientific">Kroppenstedtia pulmonis</name>
    <dbReference type="NCBI Taxonomy" id="1380685"/>
    <lineage>
        <taxon>Bacteria</taxon>
        <taxon>Bacillati</taxon>
        <taxon>Bacillota</taxon>
        <taxon>Bacilli</taxon>
        <taxon>Bacillales</taxon>
        <taxon>Thermoactinomycetaceae</taxon>
        <taxon>Kroppenstedtia</taxon>
    </lineage>
</organism>
<dbReference type="AlphaFoldDB" id="A0A7D3Y353"/>
<dbReference type="RefSeq" id="WP_173219986.1">
    <property type="nucleotide sequence ID" value="NZ_CP048104.1"/>
</dbReference>
<reference evidence="2 3" key="1">
    <citation type="submission" date="2020-01" db="EMBL/GenBank/DDBJ databases">
        <authorList>
            <person name="Gulvik C.A."/>
            <person name="Batra D.G."/>
        </authorList>
    </citation>
    <scope>NUCLEOTIDE SEQUENCE [LARGE SCALE GENOMIC DNA]</scope>
    <source>
        <strain evidence="2 3">W9323</strain>
    </source>
</reference>
<accession>A0A7D3Y353</accession>
<keyword evidence="1" id="KW-0812">Transmembrane</keyword>